<dbReference type="RefSeq" id="WP_407029568.1">
    <property type="nucleotide sequence ID" value="NZ_JAQGEF010000001.1"/>
</dbReference>
<dbReference type="EMBL" id="JAQGEF010000001">
    <property type="protein sequence ID" value="MDA3613235.1"/>
    <property type="molecule type" value="Genomic_DNA"/>
</dbReference>
<comment type="caution">
    <text evidence="1">The sequence shown here is derived from an EMBL/GenBank/DDBJ whole genome shotgun (WGS) entry which is preliminary data.</text>
</comment>
<evidence type="ECO:0000313" key="2">
    <source>
        <dbReference type="Proteomes" id="UP001210231"/>
    </source>
</evidence>
<protein>
    <submittedName>
        <fullName evidence="1">Uncharacterized protein</fullName>
    </submittedName>
</protein>
<reference evidence="1 2" key="1">
    <citation type="submission" date="2022-12" db="EMBL/GenBank/DDBJ databases">
        <title>Chitinophagaceae gen. sp. nov., a new member of the family Chitinophagaceae, isolated from soil in a chemical factory.</title>
        <authorList>
            <person name="Ke Z."/>
        </authorList>
    </citation>
    <scope>NUCLEOTIDE SEQUENCE [LARGE SCALE GENOMIC DNA]</scope>
    <source>
        <strain evidence="1 2">LY-5</strain>
    </source>
</reference>
<sequence>MKKQSLLEKIAPFKWYILFSTVVIGGKVYADYNNIDIIPSGNETKVDHARRSGSRGHFFYGGGSRNHK</sequence>
<evidence type="ECO:0000313" key="1">
    <source>
        <dbReference type="EMBL" id="MDA3613235.1"/>
    </source>
</evidence>
<accession>A0ABT4UG87</accession>
<name>A0ABT4UG87_9BACT</name>
<dbReference type="Proteomes" id="UP001210231">
    <property type="component" value="Unassembled WGS sequence"/>
</dbReference>
<organism evidence="1 2">
    <name type="scientific">Polluticaenibacter yanchengensis</name>
    <dbReference type="NCBI Taxonomy" id="3014562"/>
    <lineage>
        <taxon>Bacteria</taxon>
        <taxon>Pseudomonadati</taxon>
        <taxon>Bacteroidota</taxon>
        <taxon>Chitinophagia</taxon>
        <taxon>Chitinophagales</taxon>
        <taxon>Chitinophagaceae</taxon>
        <taxon>Polluticaenibacter</taxon>
    </lineage>
</organism>
<proteinExistence type="predicted"/>
<keyword evidence="2" id="KW-1185">Reference proteome</keyword>
<gene>
    <name evidence="1" type="ORF">O3P16_00320</name>
</gene>